<accession>A0A857JA68</accession>
<name>A0A857JA68_9BURK</name>
<sequence>MSDFYDDLAATAVELLEELGQEIALARGGLRFSAAGVALDYAQRDIDGSRIKWGDRRVYVAPDLGTAPVSGDQLRLADGTVLLVIASRPLAPDGTIVLHDVQVRGA</sequence>
<evidence type="ECO:0000313" key="2">
    <source>
        <dbReference type="Proteomes" id="UP000464787"/>
    </source>
</evidence>
<proteinExistence type="predicted"/>
<organism evidence="1 2">
    <name type="scientific">Xylophilus rhododendri</name>
    <dbReference type="NCBI Taxonomy" id="2697032"/>
    <lineage>
        <taxon>Bacteria</taxon>
        <taxon>Pseudomonadati</taxon>
        <taxon>Pseudomonadota</taxon>
        <taxon>Betaproteobacteria</taxon>
        <taxon>Burkholderiales</taxon>
        <taxon>Xylophilus</taxon>
    </lineage>
</organism>
<dbReference type="AlphaFoldDB" id="A0A857JA68"/>
<reference evidence="1 2" key="1">
    <citation type="submission" date="2020-01" db="EMBL/GenBank/DDBJ databases">
        <title>Genome sequencing of strain KACC 21265.</title>
        <authorList>
            <person name="Heo J."/>
            <person name="Kim S.-J."/>
            <person name="Kim J.-S."/>
            <person name="Hong S.-B."/>
            <person name="Kwon S.-W."/>
        </authorList>
    </citation>
    <scope>NUCLEOTIDE SEQUENCE [LARGE SCALE GENOMIC DNA]</scope>
    <source>
        <strain evidence="1 2">KACC 21265</strain>
    </source>
</reference>
<keyword evidence="2" id="KW-1185">Reference proteome</keyword>
<evidence type="ECO:0000313" key="1">
    <source>
        <dbReference type="EMBL" id="QHJ00114.1"/>
    </source>
</evidence>
<dbReference type="Proteomes" id="UP000464787">
    <property type="component" value="Chromosome"/>
</dbReference>
<protein>
    <submittedName>
        <fullName evidence="1">Uncharacterized protein</fullName>
    </submittedName>
</protein>
<dbReference type="KEGG" id="xyk:GT347_20300"/>
<dbReference type="EMBL" id="CP047650">
    <property type="protein sequence ID" value="QHJ00114.1"/>
    <property type="molecule type" value="Genomic_DNA"/>
</dbReference>
<gene>
    <name evidence="1" type="ORF">GT347_20300</name>
</gene>
<dbReference type="RefSeq" id="WP_160553924.1">
    <property type="nucleotide sequence ID" value="NZ_CP047650.1"/>
</dbReference>